<dbReference type="InterPro" id="IPR010259">
    <property type="entry name" value="S8pro/Inhibitor_I9"/>
</dbReference>
<evidence type="ECO:0000259" key="9">
    <source>
        <dbReference type="Pfam" id="PF05922"/>
    </source>
</evidence>
<dbReference type="InterPro" id="IPR000209">
    <property type="entry name" value="Peptidase_S8/S53_dom"/>
</dbReference>
<feature type="signal peptide" evidence="7">
    <location>
        <begin position="1"/>
        <end position="26"/>
    </location>
</feature>
<dbReference type="Pfam" id="PF00082">
    <property type="entry name" value="Peptidase_S8"/>
    <property type="match status" value="1"/>
</dbReference>
<keyword evidence="5 6" id="KW-0720">Serine protease</keyword>
<evidence type="ECO:0000313" key="11">
    <source>
        <dbReference type="Proteomes" id="UP000800096"/>
    </source>
</evidence>
<dbReference type="InterPro" id="IPR023827">
    <property type="entry name" value="Peptidase_S8_Asp-AS"/>
</dbReference>
<dbReference type="GO" id="GO:0006508">
    <property type="term" value="P:proteolysis"/>
    <property type="evidence" value="ECO:0007669"/>
    <property type="project" value="UniProtKB-KW"/>
</dbReference>
<evidence type="ECO:0000256" key="3">
    <source>
        <dbReference type="ARBA" id="ARBA00022729"/>
    </source>
</evidence>
<dbReference type="OrthoDB" id="206201at2759"/>
<gene>
    <name evidence="10" type="ORF">BDU57DRAFT_524780</name>
</gene>
<accession>A0A6A5Q9R9</accession>
<organism evidence="10 11">
    <name type="scientific">Ampelomyces quisqualis</name>
    <name type="common">Powdery mildew agent</name>
    <dbReference type="NCBI Taxonomy" id="50730"/>
    <lineage>
        <taxon>Eukaryota</taxon>
        <taxon>Fungi</taxon>
        <taxon>Dikarya</taxon>
        <taxon>Ascomycota</taxon>
        <taxon>Pezizomycotina</taxon>
        <taxon>Dothideomycetes</taxon>
        <taxon>Pleosporomycetidae</taxon>
        <taxon>Pleosporales</taxon>
        <taxon>Pleosporineae</taxon>
        <taxon>Phaeosphaeriaceae</taxon>
        <taxon>Ampelomyces</taxon>
    </lineage>
</organism>
<evidence type="ECO:0000256" key="5">
    <source>
        <dbReference type="ARBA" id="ARBA00022825"/>
    </source>
</evidence>
<protein>
    <submittedName>
        <fullName evidence="10">Oryzin</fullName>
    </submittedName>
</protein>
<dbReference type="InterPro" id="IPR036852">
    <property type="entry name" value="Peptidase_S8/S53_dom_sf"/>
</dbReference>
<dbReference type="Gene3D" id="3.40.50.200">
    <property type="entry name" value="Peptidase S8/S53 domain"/>
    <property type="match status" value="1"/>
</dbReference>
<dbReference type="SUPFAM" id="SSF54897">
    <property type="entry name" value="Protease propeptides/inhibitors"/>
    <property type="match status" value="1"/>
</dbReference>
<feature type="active site" description="Charge relay system" evidence="6">
    <location>
        <position position="357"/>
    </location>
</feature>
<dbReference type="PANTHER" id="PTHR43806:SF58">
    <property type="entry name" value="ALKALINE PROTEASE 1-RELATED"/>
    <property type="match status" value="1"/>
</dbReference>
<dbReference type="PROSITE" id="PS00136">
    <property type="entry name" value="SUBTILASE_ASP"/>
    <property type="match status" value="1"/>
</dbReference>
<feature type="domain" description="Inhibitor I9" evidence="9">
    <location>
        <begin position="37"/>
        <end position="117"/>
    </location>
</feature>
<keyword evidence="11" id="KW-1185">Reference proteome</keyword>
<evidence type="ECO:0000256" key="2">
    <source>
        <dbReference type="ARBA" id="ARBA00022670"/>
    </source>
</evidence>
<dbReference type="EMBL" id="ML979146">
    <property type="protein sequence ID" value="KAF1911077.1"/>
    <property type="molecule type" value="Genomic_DNA"/>
</dbReference>
<dbReference type="InterPro" id="IPR015500">
    <property type="entry name" value="Peptidase_S8_subtilisin-rel"/>
</dbReference>
<evidence type="ECO:0000313" key="10">
    <source>
        <dbReference type="EMBL" id="KAF1911077.1"/>
    </source>
</evidence>
<dbReference type="Gene3D" id="3.30.70.80">
    <property type="entry name" value="Peptidase S8 propeptide/proteinase inhibitor I9"/>
    <property type="match status" value="1"/>
</dbReference>
<dbReference type="GO" id="GO:0005576">
    <property type="term" value="C:extracellular region"/>
    <property type="evidence" value="ECO:0007669"/>
    <property type="project" value="UniProtKB-ARBA"/>
</dbReference>
<dbReference type="InterPro" id="IPR022398">
    <property type="entry name" value="Peptidase_S8_His-AS"/>
</dbReference>
<feature type="active site" description="Charge relay system" evidence="6">
    <location>
        <position position="198"/>
    </location>
</feature>
<feature type="active site" description="Charge relay system" evidence="6">
    <location>
        <position position="165"/>
    </location>
</feature>
<dbReference type="PANTHER" id="PTHR43806">
    <property type="entry name" value="PEPTIDASE S8"/>
    <property type="match status" value="1"/>
</dbReference>
<name>A0A6A5Q9R9_AMPQU</name>
<evidence type="ECO:0000256" key="6">
    <source>
        <dbReference type="PROSITE-ProRule" id="PRU01240"/>
    </source>
</evidence>
<keyword evidence="2 6" id="KW-0645">Protease</keyword>
<dbReference type="GO" id="GO:0004252">
    <property type="term" value="F:serine-type endopeptidase activity"/>
    <property type="evidence" value="ECO:0007669"/>
    <property type="project" value="UniProtKB-UniRule"/>
</dbReference>
<evidence type="ECO:0000256" key="4">
    <source>
        <dbReference type="ARBA" id="ARBA00022801"/>
    </source>
</evidence>
<dbReference type="AlphaFoldDB" id="A0A6A5Q9R9"/>
<dbReference type="InterPro" id="IPR050131">
    <property type="entry name" value="Peptidase_S8_subtilisin-like"/>
</dbReference>
<dbReference type="CDD" id="cd04077">
    <property type="entry name" value="Peptidases_S8_PCSK9_ProteinaseK_like"/>
    <property type="match status" value="1"/>
</dbReference>
<dbReference type="SUPFAM" id="SSF52743">
    <property type="entry name" value="Subtilisin-like"/>
    <property type="match status" value="1"/>
</dbReference>
<evidence type="ECO:0000259" key="8">
    <source>
        <dbReference type="Pfam" id="PF00082"/>
    </source>
</evidence>
<evidence type="ECO:0000256" key="7">
    <source>
        <dbReference type="SAM" id="SignalP"/>
    </source>
</evidence>
<dbReference type="PROSITE" id="PS00137">
    <property type="entry name" value="SUBTILASE_HIS"/>
    <property type="match status" value="1"/>
</dbReference>
<reference evidence="10" key="1">
    <citation type="journal article" date="2020" name="Stud. Mycol.">
        <title>101 Dothideomycetes genomes: a test case for predicting lifestyles and emergence of pathogens.</title>
        <authorList>
            <person name="Haridas S."/>
            <person name="Albert R."/>
            <person name="Binder M."/>
            <person name="Bloem J."/>
            <person name="Labutti K."/>
            <person name="Salamov A."/>
            <person name="Andreopoulos B."/>
            <person name="Baker S."/>
            <person name="Barry K."/>
            <person name="Bills G."/>
            <person name="Bluhm B."/>
            <person name="Cannon C."/>
            <person name="Castanera R."/>
            <person name="Culley D."/>
            <person name="Daum C."/>
            <person name="Ezra D."/>
            <person name="Gonzalez J."/>
            <person name="Henrissat B."/>
            <person name="Kuo A."/>
            <person name="Liang C."/>
            <person name="Lipzen A."/>
            <person name="Lutzoni F."/>
            <person name="Magnuson J."/>
            <person name="Mondo S."/>
            <person name="Nolan M."/>
            <person name="Ohm R."/>
            <person name="Pangilinan J."/>
            <person name="Park H.-J."/>
            <person name="Ramirez L."/>
            <person name="Alfaro M."/>
            <person name="Sun H."/>
            <person name="Tritt A."/>
            <person name="Yoshinaga Y."/>
            <person name="Zwiers L.-H."/>
            <person name="Turgeon B."/>
            <person name="Goodwin S."/>
            <person name="Spatafora J."/>
            <person name="Crous P."/>
            <person name="Grigoriev I."/>
        </authorList>
    </citation>
    <scope>NUCLEOTIDE SEQUENCE</scope>
    <source>
        <strain evidence="10">HMLAC05119</strain>
    </source>
</reference>
<comment type="similarity">
    <text evidence="1 6">Belongs to the peptidase S8 family.</text>
</comment>
<feature type="domain" description="Peptidase S8/S53" evidence="8">
    <location>
        <begin position="163"/>
        <end position="386"/>
    </location>
</feature>
<proteinExistence type="inferred from homology"/>
<dbReference type="InterPro" id="IPR037045">
    <property type="entry name" value="S8pro/Inhibitor_I9_sf"/>
</dbReference>
<feature type="chain" id="PRO_5025593849" evidence="7">
    <location>
        <begin position="27"/>
        <end position="411"/>
    </location>
</feature>
<dbReference type="Proteomes" id="UP000800096">
    <property type="component" value="Unassembled WGS sequence"/>
</dbReference>
<dbReference type="Pfam" id="PF05922">
    <property type="entry name" value="Inhibitor_I9"/>
    <property type="match status" value="1"/>
</dbReference>
<dbReference type="InterPro" id="IPR034193">
    <property type="entry name" value="PCSK9_ProteinaseK-like"/>
</dbReference>
<keyword evidence="3 7" id="KW-0732">Signal</keyword>
<keyword evidence="4 6" id="KW-0378">Hydrolase</keyword>
<dbReference type="PROSITE" id="PS51892">
    <property type="entry name" value="SUBTILASE"/>
    <property type="match status" value="1"/>
</dbReference>
<dbReference type="PRINTS" id="PR00723">
    <property type="entry name" value="SUBTILISIN"/>
</dbReference>
<evidence type="ECO:0000256" key="1">
    <source>
        <dbReference type="ARBA" id="ARBA00011073"/>
    </source>
</evidence>
<sequence length="411" mass="43997">MQFFTCINALAAAAVLLLANVAPVASRTTDNAIAGEYIIQLKPDTTASIDAHYDKVRSIHARNLDCRNSCNFSAGIQHKYQFNNFQAYAGSFDYATIKEIEALPEVLFVEPNYRVEINSIVNQSPTRWNLALLSYSTWVRNWPVFRKSYVYDSSAGAGTFSYVLDTGIRLSHSEFGGRAIFGYNAVTYSTTDDDETGHGTHVAGIIGGTTYGVAKSTTLVAVKVLGTGLGSIGDLLNGFEWAVRDIRIRNRNLTAVINISVAPLGRSVVLENAVDAAEGPERSVLVVTCAVNRHRDAARESLCRSPGSICVGAVDQKLQVSRDSNFGPTVDIYAPGTDIMSADSKSDTSTKILSGTSAASAHVAGLVSYLRGLEGPSSAANIKARVYALARKHVILGTRGGNNLLAYNGAL</sequence>